<dbReference type="InterPro" id="IPR050100">
    <property type="entry name" value="TRAFAC_GTPase_members"/>
</dbReference>
<keyword evidence="4" id="KW-0812">Transmembrane</keyword>
<dbReference type="InterPro" id="IPR004161">
    <property type="entry name" value="EFTu-like_2"/>
</dbReference>
<sequence length="509" mass="55870">MNMEMNESVLNEIYELQNKRWRSIKKKFKPPLTMAENNEKKQLNVCVIGHVDSGKSTTVGQFLYKLGTVNDRDLEKNKKLAQEYGKDSFEYAFVTDKTAEERRRGITITTTLVKASTEKYELNILDCPGHIDFIKNMVTGAAQADVGVVVVPADGFEACLGKNGTLQSHIMIAGVLGCKKLVVCINKMDSPAIPVNERAKKFNDVRTEMVKTVIRKCHPDKDPIVIPISAKMGVNLIENGEKYDWFEGWSDSKNPDAPKIHTLEAALNYQTTPERPSDKPLRIVISGIHKISGIGNVYTGRVDSGKILTNMKVVIQPAGVYTEVKSLEIHRQAKKEVECGENCGIAFKNASKGDFDHVKTGHVISKDDETAAKLYPAAEANIVVTDRPTGFTAGYSPFICFGVLGVSTVVAFLKKKMNKQRIAEENPERMETGESGTVVIIPQKAAVFDSVTEFPSLGRFAAMDSKQVVFIGSIVRPLTAEMLQSEYGITADSVGAKDATAAAAGKKKK</sequence>
<evidence type="ECO:0000256" key="3">
    <source>
        <dbReference type="ARBA" id="ARBA00023134"/>
    </source>
</evidence>
<dbReference type="FunCoup" id="A0A0B2UL08">
    <property type="interactions" value="160"/>
</dbReference>
<dbReference type="OrthoDB" id="342024at2759"/>
<dbReference type="InterPro" id="IPR054696">
    <property type="entry name" value="GTP-eEF1A_C"/>
</dbReference>
<dbReference type="VEuPathDB" id="MicrosporidiaDB:M896_041570"/>
<evidence type="ECO:0000256" key="4">
    <source>
        <dbReference type="SAM" id="Phobius"/>
    </source>
</evidence>
<evidence type="ECO:0000259" key="5">
    <source>
        <dbReference type="PROSITE" id="PS51722"/>
    </source>
</evidence>
<dbReference type="AlphaFoldDB" id="A0A0B2UL08"/>
<protein>
    <submittedName>
        <fullName evidence="6">Translation elongation factor EF-1 alpha</fullName>
    </submittedName>
</protein>
<organism evidence="6 7">
    <name type="scientific">Ordospora colligata OC4</name>
    <dbReference type="NCBI Taxonomy" id="1354746"/>
    <lineage>
        <taxon>Eukaryota</taxon>
        <taxon>Fungi</taxon>
        <taxon>Fungi incertae sedis</taxon>
        <taxon>Microsporidia</taxon>
        <taxon>Ordosporidae</taxon>
        <taxon>Ordospora</taxon>
    </lineage>
</organism>
<dbReference type="GO" id="GO:0003924">
    <property type="term" value="F:GTPase activity"/>
    <property type="evidence" value="ECO:0007669"/>
    <property type="project" value="InterPro"/>
</dbReference>
<keyword evidence="6" id="KW-0648">Protein biosynthesis</keyword>
<proteinExistence type="inferred from homology"/>
<dbReference type="GO" id="GO:0005525">
    <property type="term" value="F:GTP binding"/>
    <property type="evidence" value="ECO:0007669"/>
    <property type="project" value="UniProtKB-KW"/>
</dbReference>
<dbReference type="InterPro" id="IPR009000">
    <property type="entry name" value="Transl_B-barrel_sf"/>
</dbReference>
<dbReference type="PANTHER" id="PTHR23115">
    <property type="entry name" value="TRANSLATION FACTOR"/>
    <property type="match status" value="1"/>
</dbReference>
<evidence type="ECO:0000313" key="7">
    <source>
        <dbReference type="Proteomes" id="UP000031056"/>
    </source>
</evidence>
<dbReference type="PROSITE" id="PS00301">
    <property type="entry name" value="G_TR_1"/>
    <property type="match status" value="1"/>
</dbReference>
<dbReference type="InParanoid" id="A0A0B2UL08"/>
<comment type="similarity">
    <text evidence="1">Belongs to the TRAFAC class translation factor GTPase superfamily. Classic translation factor GTPase family. EF-Tu/EF-1A subfamily.</text>
</comment>
<dbReference type="InterPro" id="IPR009001">
    <property type="entry name" value="Transl_elong_EF1A/Init_IF2_C"/>
</dbReference>
<keyword evidence="7" id="KW-1185">Reference proteome</keyword>
<dbReference type="PROSITE" id="PS51722">
    <property type="entry name" value="G_TR_2"/>
    <property type="match status" value="1"/>
</dbReference>
<evidence type="ECO:0000256" key="2">
    <source>
        <dbReference type="ARBA" id="ARBA00022741"/>
    </source>
</evidence>
<feature type="transmembrane region" description="Helical" evidence="4">
    <location>
        <begin position="395"/>
        <end position="413"/>
    </location>
</feature>
<dbReference type="PRINTS" id="PR00315">
    <property type="entry name" value="ELONGATNFCT"/>
</dbReference>
<keyword evidence="2" id="KW-0547">Nucleotide-binding</keyword>
<dbReference type="InterPro" id="IPR000795">
    <property type="entry name" value="T_Tr_GTP-bd_dom"/>
</dbReference>
<dbReference type="Gene3D" id="2.40.30.10">
    <property type="entry name" value="Translation factors"/>
    <property type="match status" value="2"/>
</dbReference>
<dbReference type="Pfam" id="PF00009">
    <property type="entry name" value="GTP_EFTU"/>
    <property type="match status" value="1"/>
</dbReference>
<evidence type="ECO:0000313" key="6">
    <source>
        <dbReference type="EMBL" id="KHN69959.1"/>
    </source>
</evidence>
<comment type="caution">
    <text evidence="6">The sequence shown here is derived from an EMBL/GenBank/DDBJ whole genome shotgun (WGS) entry which is preliminary data.</text>
</comment>
<dbReference type="RefSeq" id="XP_014564001.1">
    <property type="nucleotide sequence ID" value="XM_014708515.1"/>
</dbReference>
<accession>A0A0B2UL08</accession>
<feature type="domain" description="Tr-type G" evidence="5">
    <location>
        <begin position="40"/>
        <end position="277"/>
    </location>
</feature>
<gene>
    <name evidence="6" type="ORF">M896_041570</name>
</gene>
<dbReference type="Pfam" id="PF03144">
    <property type="entry name" value="GTP_EFTU_D2"/>
    <property type="match status" value="1"/>
</dbReference>
<reference evidence="6 7" key="1">
    <citation type="journal article" date="2014" name="MBio">
        <title>The Ordospora colligata genome; evolution of extreme reduction in microsporidia and host-to-parasite horizontal gene transfer.</title>
        <authorList>
            <person name="Pombert J.-F."/>
            <person name="Haag K.L."/>
            <person name="Beidas S."/>
            <person name="Ebert D."/>
            <person name="Keeling P.J."/>
        </authorList>
    </citation>
    <scope>NUCLEOTIDE SEQUENCE [LARGE SCALE GENOMIC DNA]</scope>
    <source>
        <strain evidence="6 7">OC4</strain>
    </source>
</reference>
<keyword evidence="6" id="KW-0251">Elongation factor</keyword>
<dbReference type="Gene3D" id="3.40.50.300">
    <property type="entry name" value="P-loop containing nucleotide triphosphate hydrolases"/>
    <property type="match status" value="1"/>
</dbReference>
<evidence type="ECO:0000256" key="1">
    <source>
        <dbReference type="ARBA" id="ARBA00007249"/>
    </source>
</evidence>
<dbReference type="Proteomes" id="UP000031056">
    <property type="component" value="Unassembled WGS sequence"/>
</dbReference>
<keyword evidence="4" id="KW-1133">Transmembrane helix</keyword>
<dbReference type="GO" id="GO:0003746">
    <property type="term" value="F:translation elongation factor activity"/>
    <property type="evidence" value="ECO:0007669"/>
    <property type="project" value="UniProtKB-KW"/>
</dbReference>
<dbReference type="CDD" id="cd01513">
    <property type="entry name" value="Translation_factor_III"/>
    <property type="match status" value="1"/>
</dbReference>
<dbReference type="SUPFAM" id="SSF50447">
    <property type="entry name" value="Translation proteins"/>
    <property type="match status" value="1"/>
</dbReference>
<keyword evidence="4" id="KW-0472">Membrane</keyword>
<dbReference type="EMBL" id="JOKQ01000004">
    <property type="protein sequence ID" value="KHN69959.1"/>
    <property type="molecule type" value="Genomic_DNA"/>
</dbReference>
<name>A0A0B2UL08_9MICR</name>
<dbReference type="HOGENOM" id="CLU_007265_3_5_1"/>
<keyword evidence="3" id="KW-0342">GTP-binding</keyword>
<dbReference type="SUPFAM" id="SSF52540">
    <property type="entry name" value="P-loop containing nucleoside triphosphate hydrolases"/>
    <property type="match status" value="1"/>
</dbReference>
<dbReference type="InterPro" id="IPR031157">
    <property type="entry name" value="G_TR_CS"/>
</dbReference>
<dbReference type="Pfam" id="PF22594">
    <property type="entry name" value="GTP-eEF1A_C"/>
    <property type="match status" value="1"/>
</dbReference>
<dbReference type="InterPro" id="IPR027417">
    <property type="entry name" value="P-loop_NTPase"/>
</dbReference>
<dbReference type="GeneID" id="26261595"/>
<dbReference type="STRING" id="1354746.A0A0B2UL08"/>
<dbReference type="SUPFAM" id="SSF50465">
    <property type="entry name" value="EF-Tu/eEF-1alpha/eIF2-gamma C-terminal domain"/>
    <property type="match status" value="1"/>
</dbReference>